<dbReference type="PANTHER" id="PTHR12110:SF41">
    <property type="entry name" value="INOSOSE DEHYDRATASE"/>
    <property type="match status" value="1"/>
</dbReference>
<dbReference type="RefSeq" id="WP_246196514.1">
    <property type="nucleotide sequence ID" value="NZ_CP042997.1"/>
</dbReference>
<dbReference type="AlphaFoldDB" id="A0A5B9W0J0"/>
<keyword evidence="3" id="KW-1185">Reference proteome</keyword>
<name>A0A5B9W0J0_9BACT</name>
<dbReference type="KEGG" id="agv:OJF2_25860"/>
<feature type="domain" description="Xylose isomerase-like TIM barrel" evidence="1">
    <location>
        <begin position="41"/>
        <end position="287"/>
    </location>
</feature>
<dbReference type="InterPro" id="IPR050312">
    <property type="entry name" value="IolE/XylAMocC-like"/>
</dbReference>
<dbReference type="EMBL" id="CP042997">
    <property type="protein sequence ID" value="QEH34053.1"/>
    <property type="molecule type" value="Genomic_DNA"/>
</dbReference>
<accession>A0A5B9W0J0</accession>
<dbReference type="GO" id="GO:0034015">
    <property type="term" value="F:L-ribulose-5-phosphate 3-epimerase activity"/>
    <property type="evidence" value="ECO:0007669"/>
    <property type="project" value="UniProtKB-EC"/>
</dbReference>
<dbReference type="InterPro" id="IPR013022">
    <property type="entry name" value="Xyl_isomerase-like_TIM-brl"/>
</dbReference>
<dbReference type="Pfam" id="PF01261">
    <property type="entry name" value="AP_endonuc_2"/>
    <property type="match status" value="1"/>
</dbReference>
<protein>
    <submittedName>
        <fullName evidence="2">L-ribulose-5-phosphate 3-epimerase UlaE</fullName>
        <ecNumber evidence="2">5.1.3.22</ecNumber>
    </submittedName>
</protein>
<evidence type="ECO:0000259" key="1">
    <source>
        <dbReference type="Pfam" id="PF01261"/>
    </source>
</evidence>
<keyword evidence="2" id="KW-0413">Isomerase</keyword>
<proteinExistence type="predicted"/>
<dbReference type="Proteomes" id="UP000324233">
    <property type="component" value="Chromosome"/>
</dbReference>
<gene>
    <name evidence="2" type="primary">ulaE_2</name>
    <name evidence="2" type="ORF">OJF2_25860</name>
</gene>
<dbReference type="Gene3D" id="3.20.20.150">
    <property type="entry name" value="Divalent-metal-dependent TIM barrel enzymes"/>
    <property type="match status" value="1"/>
</dbReference>
<dbReference type="EC" id="5.1.3.22" evidence="2"/>
<dbReference type="SUPFAM" id="SSF51658">
    <property type="entry name" value="Xylose isomerase-like"/>
    <property type="match status" value="1"/>
</dbReference>
<sequence>MTQPSPTSPAAPAPAPLSLGVCSWSLQVSSIPELKDLLSVLGVNLVQIACGDPHHATWVEGDALPEAVRASGIAMSAAMLGFPGEDYTTPQSIKETGGFGKPSWRAERLERLGWALDRTRAMGLADLTLHAGFLPSPDDPGRSAFLDTLARAGDLAASKGVTLAFETGQETADLLRRTLDELASPNIKVNFDPANMLLYDMGDPIRAVEVLGPDIRSVHVKDARRPKAAGVWGEEVPLGEGEVNIPEFVKALKRVGYRGPLVVEREVGDQAGRVRDVAAGLAFLRECLDS</sequence>
<organism evidence="2 3">
    <name type="scientific">Aquisphaera giovannonii</name>
    <dbReference type="NCBI Taxonomy" id="406548"/>
    <lineage>
        <taxon>Bacteria</taxon>
        <taxon>Pseudomonadati</taxon>
        <taxon>Planctomycetota</taxon>
        <taxon>Planctomycetia</taxon>
        <taxon>Isosphaerales</taxon>
        <taxon>Isosphaeraceae</taxon>
        <taxon>Aquisphaera</taxon>
    </lineage>
</organism>
<evidence type="ECO:0000313" key="2">
    <source>
        <dbReference type="EMBL" id="QEH34053.1"/>
    </source>
</evidence>
<evidence type="ECO:0000313" key="3">
    <source>
        <dbReference type="Proteomes" id="UP000324233"/>
    </source>
</evidence>
<reference evidence="2 3" key="1">
    <citation type="submission" date="2019-08" db="EMBL/GenBank/DDBJ databases">
        <title>Deep-cultivation of Planctomycetes and their phenomic and genomic characterization uncovers novel biology.</title>
        <authorList>
            <person name="Wiegand S."/>
            <person name="Jogler M."/>
            <person name="Boedeker C."/>
            <person name="Pinto D."/>
            <person name="Vollmers J."/>
            <person name="Rivas-Marin E."/>
            <person name="Kohn T."/>
            <person name="Peeters S.H."/>
            <person name="Heuer A."/>
            <person name="Rast P."/>
            <person name="Oberbeckmann S."/>
            <person name="Bunk B."/>
            <person name="Jeske O."/>
            <person name="Meyerdierks A."/>
            <person name="Storesund J.E."/>
            <person name="Kallscheuer N."/>
            <person name="Luecker S."/>
            <person name="Lage O.M."/>
            <person name="Pohl T."/>
            <person name="Merkel B.J."/>
            <person name="Hornburger P."/>
            <person name="Mueller R.-W."/>
            <person name="Bruemmer F."/>
            <person name="Labrenz M."/>
            <person name="Spormann A.M."/>
            <person name="Op den Camp H."/>
            <person name="Overmann J."/>
            <person name="Amann R."/>
            <person name="Jetten M.S.M."/>
            <person name="Mascher T."/>
            <person name="Medema M.H."/>
            <person name="Devos D.P."/>
            <person name="Kaster A.-K."/>
            <person name="Ovreas L."/>
            <person name="Rohde M."/>
            <person name="Galperin M.Y."/>
            <person name="Jogler C."/>
        </authorList>
    </citation>
    <scope>NUCLEOTIDE SEQUENCE [LARGE SCALE GENOMIC DNA]</scope>
    <source>
        <strain evidence="2 3">OJF2</strain>
    </source>
</reference>
<dbReference type="PANTHER" id="PTHR12110">
    <property type="entry name" value="HYDROXYPYRUVATE ISOMERASE"/>
    <property type="match status" value="1"/>
</dbReference>
<dbReference type="InterPro" id="IPR036237">
    <property type="entry name" value="Xyl_isomerase-like_sf"/>
</dbReference>